<evidence type="ECO:0000313" key="3">
    <source>
        <dbReference type="Proteomes" id="UP000597459"/>
    </source>
</evidence>
<keyword evidence="3" id="KW-1185">Reference proteome</keyword>
<proteinExistence type="predicted"/>
<dbReference type="AlphaFoldDB" id="A0A967B8T6"/>
<evidence type="ECO:0000313" key="2">
    <source>
        <dbReference type="EMBL" id="NHO54454.1"/>
    </source>
</evidence>
<feature type="transmembrane region" description="Helical" evidence="1">
    <location>
        <begin position="25"/>
        <end position="42"/>
    </location>
</feature>
<protein>
    <submittedName>
        <fullName evidence="2">Uncharacterized protein</fullName>
    </submittedName>
</protein>
<dbReference type="RefSeq" id="WP_166316482.1">
    <property type="nucleotide sequence ID" value="NZ_WOTH01000023.1"/>
</dbReference>
<keyword evidence="1" id="KW-0472">Membrane</keyword>
<keyword evidence="1" id="KW-0812">Transmembrane</keyword>
<accession>A0A967B8T6</accession>
<name>A0A967B8T6_9PROT</name>
<reference evidence="2" key="1">
    <citation type="submission" date="2019-11" db="EMBL/GenBank/DDBJ databases">
        <title>Description of new Acetobacter species.</title>
        <authorList>
            <person name="Cleenwerck I."/>
            <person name="Sombolestani A.S."/>
        </authorList>
    </citation>
    <scope>NUCLEOTIDE SEQUENCE</scope>
    <source>
        <strain evidence="2">LMG 1626</strain>
    </source>
</reference>
<dbReference type="Proteomes" id="UP000597459">
    <property type="component" value="Unassembled WGS sequence"/>
</dbReference>
<organism evidence="2 3">
    <name type="scientific">Acetobacter estunensis</name>
    <dbReference type="NCBI Taxonomy" id="104097"/>
    <lineage>
        <taxon>Bacteria</taxon>
        <taxon>Pseudomonadati</taxon>
        <taxon>Pseudomonadota</taxon>
        <taxon>Alphaproteobacteria</taxon>
        <taxon>Acetobacterales</taxon>
        <taxon>Acetobacteraceae</taxon>
        <taxon>Acetobacter</taxon>
    </lineage>
</organism>
<comment type="caution">
    <text evidence="2">The sequence shown here is derived from an EMBL/GenBank/DDBJ whole genome shotgun (WGS) entry which is preliminary data.</text>
</comment>
<keyword evidence="1" id="KW-1133">Transmembrane helix</keyword>
<sequence>MAEEERQLFTDEVPPPLRWKRHLSFAPYVAAAVALITIWGVLEWMMPATSAPVPAIVPVRNAIDHWEARHDTPPQNTPPTTP</sequence>
<evidence type="ECO:0000256" key="1">
    <source>
        <dbReference type="SAM" id="Phobius"/>
    </source>
</evidence>
<gene>
    <name evidence="2" type="ORF">GOB87_10905</name>
</gene>
<dbReference type="EMBL" id="WOTH01000023">
    <property type="protein sequence ID" value="NHO54454.1"/>
    <property type="molecule type" value="Genomic_DNA"/>
</dbReference>